<reference evidence="2" key="1">
    <citation type="journal article" date="2011" name="Proc. Natl. Acad. Sci. U.S.A.">
        <title>Obligate biotrophy features unraveled by the genomic analysis of rust fungi.</title>
        <authorList>
            <person name="Duplessis S."/>
            <person name="Cuomo C.A."/>
            <person name="Lin Y.-C."/>
            <person name="Aerts A."/>
            <person name="Tisserant E."/>
            <person name="Veneault-Fourrey C."/>
            <person name="Joly D.L."/>
            <person name="Hacquard S."/>
            <person name="Amselem J."/>
            <person name="Cantarel B.L."/>
            <person name="Chiu R."/>
            <person name="Coutinho P.M."/>
            <person name="Feau N."/>
            <person name="Field M."/>
            <person name="Frey P."/>
            <person name="Gelhaye E."/>
            <person name="Goldberg J."/>
            <person name="Grabherr M.G."/>
            <person name="Kodira C.D."/>
            <person name="Kohler A."/>
            <person name="Kuees U."/>
            <person name="Lindquist E.A."/>
            <person name="Lucas S.M."/>
            <person name="Mago R."/>
            <person name="Mauceli E."/>
            <person name="Morin E."/>
            <person name="Murat C."/>
            <person name="Pangilinan J.L."/>
            <person name="Park R."/>
            <person name="Pearson M."/>
            <person name="Quesneville H."/>
            <person name="Rouhier N."/>
            <person name="Sakthikumar S."/>
            <person name="Salamov A.A."/>
            <person name="Schmutz J."/>
            <person name="Selles B."/>
            <person name="Shapiro H."/>
            <person name="Tanguay P."/>
            <person name="Tuskan G.A."/>
            <person name="Henrissat B."/>
            <person name="Van de Peer Y."/>
            <person name="Rouze P."/>
            <person name="Ellis J.G."/>
            <person name="Dodds P.N."/>
            <person name="Schein J.E."/>
            <person name="Zhong S."/>
            <person name="Hamelin R.C."/>
            <person name="Grigoriev I.V."/>
            <person name="Szabo L.J."/>
            <person name="Martin F."/>
        </authorList>
    </citation>
    <scope>NUCLEOTIDE SEQUENCE [LARGE SCALE GENOMIC DNA]</scope>
    <source>
        <strain evidence="2">98AG31 / pathotype 3-4-7</strain>
    </source>
</reference>
<gene>
    <name evidence="1" type="ORF">MELLADRAFT_92747</name>
</gene>
<name>F4S2L5_MELLP</name>
<sequence length="429" mass="48272">MISIKNVCCYQFVQEAKRVAGQGIILQCLIDSCPGRYITILDSFDHSYLEPEVVSNLLDLRLIGKAWAIAVIPHVYRSIRLTSHFMINTLSRRLDDSFLVSNMARFRALSFDCLLYPDIDVISTRANHLKPTLGSRLDPRNHLINTNSSLMRHVANIIQVSAPTLTDQSFRFKGTVGFRSGIIAAVHQVHNLEVLNIIGLTASNMSDNSNSLKSLLDATVNLRSMSLQIGSMDRLDLARGSLSQLEHLAASCSPANYDAIVGVCENQGTNIKCLEYKHNFHNHETALMILAVRQSVEVLLTDVTPGSNPINVHDLDFPNLRIIRLTCSNTMGKDLNWLHSKFFEHMQVLVTGYHISVGYWRRVLKCKYSTSVTLPVNFKHIVFLTYDGRTKDPAIVKCFKEYNITCHFSYVGGYHELLDILRSSGNQDD</sequence>
<dbReference type="Proteomes" id="UP000001072">
    <property type="component" value="Unassembled WGS sequence"/>
</dbReference>
<dbReference type="InParanoid" id="F4S2L5"/>
<proteinExistence type="predicted"/>
<protein>
    <submittedName>
        <fullName evidence="1">Uncharacterized protein</fullName>
    </submittedName>
</protein>
<dbReference type="KEGG" id="mlr:MELLADRAFT_92747"/>
<evidence type="ECO:0000313" key="2">
    <source>
        <dbReference type="Proteomes" id="UP000001072"/>
    </source>
</evidence>
<evidence type="ECO:0000313" key="1">
    <source>
        <dbReference type="EMBL" id="EGG01111.1"/>
    </source>
</evidence>
<dbReference type="RefSeq" id="XP_007415711.1">
    <property type="nucleotide sequence ID" value="XM_007415649.1"/>
</dbReference>
<dbReference type="GeneID" id="18936357"/>
<dbReference type="HOGENOM" id="CLU_032925_1_1_1"/>
<accession>F4S2L5</accession>
<dbReference type="VEuPathDB" id="FungiDB:MELLADRAFT_92747"/>
<keyword evidence="2" id="KW-1185">Reference proteome</keyword>
<dbReference type="AlphaFoldDB" id="F4S2L5"/>
<organism evidence="2">
    <name type="scientific">Melampsora larici-populina (strain 98AG31 / pathotype 3-4-7)</name>
    <name type="common">Poplar leaf rust fungus</name>
    <dbReference type="NCBI Taxonomy" id="747676"/>
    <lineage>
        <taxon>Eukaryota</taxon>
        <taxon>Fungi</taxon>
        <taxon>Dikarya</taxon>
        <taxon>Basidiomycota</taxon>
        <taxon>Pucciniomycotina</taxon>
        <taxon>Pucciniomycetes</taxon>
        <taxon>Pucciniales</taxon>
        <taxon>Melampsoraceae</taxon>
        <taxon>Melampsora</taxon>
    </lineage>
</organism>
<dbReference type="EMBL" id="GL883141">
    <property type="protein sequence ID" value="EGG01111.1"/>
    <property type="molecule type" value="Genomic_DNA"/>
</dbReference>